<feature type="region of interest" description="Disordered" evidence="1">
    <location>
        <begin position="1"/>
        <end position="36"/>
    </location>
</feature>
<evidence type="ECO:0000256" key="1">
    <source>
        <dbReference type="SAM" id="MobiDB-lite"/>
    </source>
</evidence>
<organism evidence="2 3">
    <name type="scientific">Solanum bulbocastanum</name>
    <name type="common">Wild potato</name>
    <dbReference type="NCBI Taxonomy" id="147425"/>
    <lineage>
        <taxon>Eukaryota</taxon>
        <taxon>Viridiplantae</taxon>
        <taxon>Streptophyta</taxon>
        <taxon>Embryophyta</taxon>
        <taxon>Tracheophyta</taxon>
        <taxon>Spermatophyta</taxon>
        <taxon>Magnoliopsida</taxon>
        <taxon>eudicotyledons</taxon>
        <taxon>Gunneridae</taxon>
        <taxon>Pentapetalae</taxon>
        <taxon>asterids</taxon>
        <taxon>lamiids</taxon>
        <taxon>Solanales</taxon>
        <taxon>Solanaceae</taxon>
        <taxon>Solanoideae</taxon>
        <taxon>Solaneae</taxon>
        <taxon>Solanum</taxon>
    </lineage>
</organism>
<dbReference type="EMBL" id="JBANQN010000009">
    <property type="protein sequence ID" value="KAK6780067.1"/>
    <property type="molecule type" value="Genomic_DNA"/>
</dbReference>
<accession>A0AAN8T750</accession>
<dbReference type="PANTHER" id="PTHR31016">
    <property type="entry name" value="OS04G0228100 PROTEIN"/>
    <property type="match status" value="1"/>
</dbReference>
<protein>
    <submittedName>
        <fullName evidence="2">Uncharacterized protein</fullName>
    </submittedName>
</protein>
<keyword evidence="3" id="KW-1185">Reference proteome</keyword>
<proteinExistence type="predicted"/>
<evidence type="ECO:0000313" key="3">
    <source>
        <dbReference type="Proteomes" id="UP001371456"/>
    </source>
</evidence>
<reference evidence="2 3" key="1">
    <citation type="submission" date="2024-02" db="EMBL/GenBank/DDBJ databases">
        <title>de novo genome assembly of Solanum bulbocastanum strain 11H21.</title>
        <authorList>
            <person name="Hosaka A.J."/>
        </authorList>
    </citation>
    <scope>NUCLEOTIDE SEQUENCE [LARGE SCALE GENOMIC DNA]</scope>
    <source>
        <tissue evidence="2">Young leaves</tissue>
    </source>
</reference>
<comment type="caution">
    <text evidence="2">The sequence shown here is derived from an EMBL/GenBank/DDBJ whole genome shotgun (WGS) entry which is preliminary data.</text>
</comment>
<sequence>MAYKRRQGMSKSSTLSIFRPPSDEDENENDDEGDSFCSSTLAAQAIRASVAHRDSSSLSSYFPQPASLSSAGPGGFWGVLASKAKAILEEDDQQFQSPQIKTSFITTITSSPQKWITLYCANASMHSHLL</sequence>
<gene>
    <name evidence="2" type="ORF">RDI58_022251</name>
</gene>
<dbReference type="PANTHER" id="PTHR31016:SF20">
    <property type="entry name" value="HEAT-INDUCIBLE TRANSCRIPTION REPRESSOR-RELATED"/>
    <property type="match status" value="1"/>
</dbReference>
<name>A0AAN8T750_SOLBU</name>
<dbReference type="Proteomes" id="UP001371456">
    <property type="component" value="Unassembled WGS sequence"/>
</dbReference>
<dbReference type="AlphaFoldDB" id="A0AAN8T750"/>
<feature type="compositionally biased region" description="Acidic residues" evidence="1">
    <location>
        <begin position="23"/>
        <end position="34"/>
    </location>
</feature>
<evidence type="ECO:0000313" key="2">
    <source>
        <dbReference type="EMBL" id="KAK6780067.1"/>
    </source>
</evidence>